<dbReference type="EMBL" id="CAADFH010000009">
    <property type="protein sequence ID" value="VFJ89904.1"/>
    <property type="molecule type" value="Genomic_DNA"/>
</dbReference>
<accession>A0A450UCG1</accession>
<dbReference type="Pfam" id="PF14103">
    <property type="entry name" value="DUF4276"/>
    <property type="match status" value="1"/>
</dbReference>
<evidence type="ECO:0008006" key="2">
    <source>
        <dbReference type="Google" id="ProtNLM"/>
    </source>
</evidence>
<organism evidence="1">
    <name type="scientific">Candidatus Kentrum sp. LFY</name>
    <dbReference type="NCBI Taxonomy" id="2126342"/>
    <lineage>
        <taxon>Bacteria</taxon>
        <taxon>Pseudomonadati</taxon>
        <taxon>Pseudomonadota</taxon>
        <taxon>Gammaproteobacteria</taxon>
        <taxon>Candidatus Kentrum</taxon>
    </lineage>
</organism>
<protein>
    <recommendedName>
        <fullName evidence="2">DUF4276 family protein</fullName>
    </recommendedName>
</protein>
<proteinExistence type="predicted"/>
<reference evidence="1" key="1">
    <citation type="submission" date="2019-02" db="EMBL/GenBank/DDBJ databases">
        <authorList>
            <person name="Gruber-Vodicka R. H."/>
            <person name="Seah K. B. B."/>
        </authorList>
    </citation>
    <scope>NUCLEOTIDE SEQUENCE</scope>
    <source>
        <strain evidence="1">BECK_M6</strain>
    </source>
</reference>
<sequence length="235" mass="27156">MIRLHFTVEGHTEKAFAKTVLAPHLGHFRVFADVRCVLTSKDKRSGKEFRGGLRSYQKAKKDILAWMTEDRDPQCRFTTMFDLFRLPDDFPGCPEANKEHDPYQQVDLLEGALARDIDDPRFIPYIQLHEFETLILADPEKLDCEYMEHREAIEDLVWMVGKENPELINSSPETAPSKRIIREIPEYDKVGAGVSVTQEIGLPVLRDKCRHFNQWFTRLEGLAESRGHVSASRQD</sequence>
<dbReference type="InterPro" id="IPR025455">
    <property type="entry name" value="DUF4276"/>
</dbReference>
<gene>
    <name evidence="1" type="ORF">BECKLFY1418A_GA0070994_100921</name>
</gene>
<name>A0A450UCG1_9GAMM</name>
<evidence type="ECO:0000313" key="1">
    <source>
        <dbReference type="EMBL" id="VFJ89904.1"/>
    </source>
</evidence>
<dbReference type="AlphaFoldDB" id="A0A450UCG1"/>